<dbReference type="Gene3D" id="1.10.3920.10">
    <property type="entry name" value="PA2201 C-terminal domain-like"/>
    <property type="match status" value="1"/>
</dbReference>
<dbReference type="InterPro" id="IPR028983">
    <property type="entry name" value="PA2201-like_C"/>
</dbReference>
<dbReference type="InterPro" id="IPR015024">
    <property type="entry name" value="PoNi_N"/>
</dbReference>
<evidence type="ECO:0000259" key="1">
    <source>
        <dbReference type="Pfam" id="PF08928"/>
    </source>
</evidence>
<name>A0A2N7L6K0_9GAMM</name>
<comment type="caution">
    <text evidence="3">The sequence shown here is derived from an EMBL/GenBank/DDBJ whole genome shotgun (WGS) entry which is preliminary data.</text>
</comment>
<feature type="domain" description="PoNi N-terminal" evidence="1">
    <location>
        <begin position="9"/>
        <end position="128"/>
    </location>
</feature>
<evidence type="ECO:0000259" key="2">
    <source>
        <dbReference type="Pfam" id="PF08929"/>
    </source>
</evidence>
<dbReference type="Pfam" id="PF08928">
    <property type="entry name" value="PoNi_N"/>
    <property type="match status" value="1"/>
</dbReference>
<reference evidence="4" key="1">
    <citation type="submission" date="2016-07" db="EMBL/GenBank/DDBJ databases">
        <title>Nontailed viruses are major unrecognized killers of bacteria in the ocean.</title>
        <authorList>
            <person name="Kauffman K."/>
            <person name="Hussain F."/>
            <person name="Yang J."/>
            <person name="Arevalo P."/>
            <person name="Brown J."/>
            <person name="Cutler M."/>
            <person name="Kelly L."/>
            <person name="Polz M.F."/>
        </authorList>
    </citation>
    <scope>NUCLEOTIDE SEQUENCE [LARGE SCALE GENOMIC DNA]</scope>
    <source>
        <strain evidence="4">10N.261.45.A10</strain>
    </source>
</reference>
<gene>
    <name evidence="3" type="ORF">BCT23_23090</name>
</gene>
<dbReference type="Proteomes" id="UP000235387">
    <property type="component" value="Unassembled WGS sequence"/>
</dbReference>
<evidence type="ECO:0000313" key="3">
    <source>
        <dbReference type="EMBL" id="PMN89477.1"/>
    </source>
</evidence>
<dbReference type="InterPro" id="IPR015025">
    <property type="entry name" value="PoNi_C"/>
</dbReference>
<feature type="domain" description="PoNi C-terminal" evidence="2">
    <location>
        <begin position="143"/>
        <end position="251"/>
    </location>
</feature>
<protein>
    <recommendedName>
        <fullName evidence="5">DUF1911 domain-containing protein</fullName>
    </recommendedName>
</protein>
<dbReference type="EMBL" id="MDAL01000041">
    <property type="protein sequence ID" value="PMN89477.1"/>
    <property type="molecule type" value="Genomic_DNA"/>
</dbReference>
<dbReference type="SUPFAM" id="SSF140731">
    <property type="entry name" value="PA2201 C-terminal domain-like"/>
    <property type="match status" value="1"/>
</dbReference>
<evidence type="ECO:0000313" key="4">
    <source>
        <dbReference type="Proteomes" id="UP000235387"/>
    </source>
</evidence>
<dbReference type="AlphaFoldDB" id="A0A2N7L6K0"/>
<evidence type="ECO:0008006" key="5">
    <source>
        <dbReference type="Google" id="ProtNLM"/>
    </source>
</evidence>
<organism evidence="3 4">
    <name type="scientific">Enterovibrio norvegicus</name>
    <dbReference type="NCBI Taxonomy" id="188144"/>
    <lineage>
        <taxon>Bacteria</taxon>
        <taxon>Pseudomonadati</taxon>
        <taxon>Pseudomonadota</taxon>
        <taxon>Gammaproteobacteria</taxon>
        <taxon>Vibrionales</taxon>
        <taxon>Vibrionaceae</taxon>
        <taxon>Enterovibrio</taxon>
    </lineage>
</organism>
<dbReference type="RefSeq" id="WP_102391791.1">
    <property type="nucleotide sequence ID" value="NZ_MDAL01000041.1"/>
</dbReference>
<proteinExistence type="predicted"/>
<sequence>MTTFNTTRRDPFLEEETYNKKNEFFVTCVLNDAESEAIIVDETKDIHHRKGVSWGNVIDHVENAILTYSAGGDMQEVQDKTALALDYLALHKSRFPFHTIAYWEPDGYQYLYWLLSLAVLTGNRDAVLLVIRMTAKNPQDNDDKALAQFFTRAGIQGLPRAEELVNEKTYHTFYDAIKGDGASPTQSERQASLKAYLKGWYKGMKGCYWHNRHKGRFPTHFGYWALETAAATVLYDLDDASYQQQLYYPKDWVDFAREKGVANQFAAEGLPHHHLALPGDEAPVTAEWVSNISNGKISARTSERLGGEKVNEDGDAAFWVSL</sequence>
<accession>A0A2N7L6K0</accession>
<dbReference type="Pfam" id="PF08929">
    <property type="entry name" value="PoNi_C"/>
    <property type="match status" value="1"/>
</dbReference>